<feature type="binding site" evidence="6">
    <location>
        <position position="84"/>
    </location>
    <ligand>
        <name>Ni(2+)</name>
        <dbReference type="ChEBI" id="CHEBI:49786"/>
    </ligand>
</feature>
<keyword evidence="3 6" id="KW-0533">Nickel</keyword>
<protein>
    <submittedName>
        <fullName evidence="7">Nickel-dependent hydrogenase, large subunit</fullName>
    </submittedName>
</protein>
<comment type="cofactor">
    <cofactor evidence="1 6">
        <name>Ni(2+)</name>
        <dbReference type="ChEBI" id="CHEBI:49786"/>
    </cofactor>
</comment>
<keyword evidence="6" id="KW-0460">Magnesium</keyword>
<dbReference type="PANTHER" id="PTHR43600:SF2">
    <property type="entry name" value="F420-NON-REDUCING HYDROGENASE VHU SUBUNIT A"/>
    <property type="match status" value="1"/>
</dbReference>
<dbReference type="KEGG" id="sfu:Sfum_3537"/>
<organism evidence="7 8">
    <name type="scientific">Syntrophobacter fumaroxidans (strain DSM 10017 / MPOB)</name>
    <dbReference type="NCBI Taxonomy" id="335543"/>
    <lineage>
        <taxon>Bacteria</taxon>
        <taxon>Pseudomonadati</taxon>
        <taxon>Thermodesulfobacteriota</taxon>
        <taxon>Syntrophobacteria</taxon>
        <taxon>Syntrophobacterales</taxon>
        <taxon>Syntrophobacteraceae</taxon>
        <taxon>Syntrophobacter</taxon>
    </lineage>
</organism>
<dbReference type="EMBL" id="CP000478">
    <property type="protein sequence ID" value="ABK19207.1"/>
    <property type="molecule type" value="Genomic_DNA"/>
</dbReference>
<dbReference type="eggNOG" id="COG3259">
    <property type="taxonomic scope" value="Bacteria"/>
</dbReference>
<keyword evidence="6" id="KW-0408">Iron</keyword>
<dbReference type="STRING" id="335543.Sfum_3537"/>
<evidence type="ECO:0000256" key="3">
    <source>
        <dbReference type="ARBA" id="ARBA00022596"/>
    </source>
</evidence>
<comment type="cofactor">
    <cofactor evidence="6">
        <name>Fe cation</name>
        <dbReference type="ChEBI" id="CHEBI:24875"/>
    </cofactor>
</comment>
<feature type="binding site" evidence="6">
    <location>
        <position position="62"/>
    </location>
    <ligand>
        <name>Mg(2+)</name>
        <dbReference type="ChEBI" id="CHEBI:18420"/>
    </ligand>
</feature>
<sequence length="469" mass="52169">MGKAFQIEPADTTQSHGEGARKVINIQPVTRIEGHARIAVHLDDEGNVADARVHIMSMRGFEKFIEGRPAEEVPRIVTRICGICPWQHHVASSKAVDGCFGASVPSAGRKLRELMQVMAHINDKILHFFFLAAPDFLLGSDSEYSVRNIMGIAEKSPKLAEKVVQMRYLGQMMMERFAGKAIHPVAVVPGGFSKPMVESERQELLAGSRQQLEFARYAMDFAKSRVFSATDPTTKRIGDITTGFLGTVSPADGSLNLYEGLLRLMRPDGSFHEFSSREYADFIGEHVEPWSYGKFPFAHAWGEGFSMDLEQPRGVYRTNCLARINVADRIDTPLAQAELVEFRSEFGRPAQSTMLYHRARMIELLHACEKVVELLESPDITDPRVRDEVWPRAGRGVGCVEAPRGTLIHDYSTDESGCITRANLIVGTTHNLAPINMSVKKAARDLIQNGNVDEGLLNRVEMAVRAYDP</sequence>
<dbReference type="GO" id="GO:0016491">
    <property type="term" value="F:oxidoreductase activity"/>
    <property type="evidence" value="ECO:0007669"/>
    <property type="project" value="UniProtKB-KW"/>
</dbReference>
<dbReference type="AlphaFoldDB" id="A0LP55"/>
<proteinExistence type="inferred from homology"/>
<evidence type="ECO:0000256" key="4">
    <source>
        <dbReference type="ARBA" id="ARBA00022723"/>
    </source>
</evidence>
<dbReference type="PANTHER" id="PTHR43600">
    <property type="entry name" value="COENZYME F420 HYDROGENASE, SUBUNIT ALPHA"/>
    <property type="match status" value="1"/>
</dbReference>
<keyword evidence="8" id="KW-1185">Reference proteome</keyword>
<dbReference type="Pfam" id="PF00374">
    <property type="entry name" value="NiFeSe_Hases"/>
    <property type="match status" value="2"/>
</dbReference>
<dbReference type="RefSeq" id="WP_011700332.1">
    <property type="nucleotide sequence ID" value="NC_008554.1"/>
</dbReference>
<dbReference type="InterPro" id="IPR029014">
    <property type="entry name" value="NiFe-Hase_large"/>
</dbReference>
<comment type="similarity">
    <text evidence="2">Belongs to the [NiFe]/[NiFeSe] hydrogenase large subunit family.</text>
</comment>
<dbReference type="SUPFAM" id="SSF56762">
    <property type="entry name" value="HydB/Nqo4-like"/>
    <property type="match status" value="1"/>
</dbReference>
<name>A0LP55_SYNFM</name>
<dbReference type="InParanoid" id="A0LP55"/>
<dbReference type="Gene3D" id="1.10.645.10">
    <property type="entry name" value="Cytochrome-c3 Hydrogenase, chain B"/>
    <property type="match status" value="1"/>
</dbReference>
<evidence type="ECO:0000256" key="1">
    <source>
        <dbReference type="ARBA" id="ARBA00001967"/>
    </source>
</evidence>
<reference evidence="7 8" key="1">
    <citation type="submission" date="2006-10" db="EMBL/GenBank/DDBJ databases">
        <title>Complete sequence of Syntrophobacter fumaroxidans MPOB.</title>
        <authorList>
            <consortium name="US DOE Joint Genome Institute"/>
            <person name="Copeland A."/>
            <person name="Lucas S."/>
            <person name="Lapidus A."/>
            <person name="Barry K."/>
            <person name="Detter J.C."/>
            <person name="Glavina del Rio T."/>
            <person name="Hammon N."/>
            <person name="Israni S."/>
            <person name="Pitluck S."/>
            <person name="Goltsman E.G."/>
            <person name="Martinez M."/>
            <person name="Schmutz J."/>
            <person name="Larimer F."/>
            <person name="Land M."/>
            <person name="Hauser L."/>
            <person name="Kyrpides N."/>
            <person name="Kim E."/>
            <person name="Boone D.R."/>
            <person name="Brockman F."/>
            <person name="Culley D."/>
            <person name="Ferry J."/>
            <person name="Gunsalus R."/>
            <person name="McInerney M.J."/>
            <person name="Morrison M."/>
            <person name="Plugge C."/>
            <person name="Rohlin L."/>
            <person name="Scholten J."/>
            <person name="Sieber J."/>
            <person name="Stams A.J.M."/>
            <person name="Worm P."/>
            <person name="Henstra A.M."/>
            <person name="Richardson P."/>
        </authorList>
    </citation>
    <scope>NUCLEOTIDE SEQUENCE [LARGE SCALE GENOMIC DNA]</scope>
    <source>
        <strain evidence="8">DSM 10017 / MPOB</strain>
    </source>
</reference>
<dbReference type="InterPro" id="IPR001501">
    <property type="entry name" value="Ni-dep_hyd_lsu"/>
</dbReference>
<evidence type="ECO:0000256" key="5">
    <source>
        <dbReference type="ARBA" id="ARBA00023002"/>
    </source>
</evidence>
<evidence type="ECO:0000256" key="6">
    <source>
        <dbReference type="PIRSR" id="PIRSR601501-1"/>
    </source>
</evidence>
<dbReference type="HOGENOM" id="CLU_044556_0_0_7"/>
<gene>
    <name evidence="7" type="ordered locus">Sfum_3537</name>
</gene>
<evidence type="ECO:0000256" key="2">
    <source>
        <dbReference type="ARBA" id="ARBA00009292"/>
    </source>
</evidence>
<keyword evidence="4 6" id="KW-0479">Metal-binding</keyword>
<feature type="binding site" evidence="6">
    <location>
        <position position="424"/>
    </location>
    <ligand>
        <name>Mg(2+)</name>
        <dbReference type="ChEBI" id="CHEBI:18420"/>
    </ligand>
</feature>
<dbReference type="GO" id="GO:0016151">
    <property type="term" value="F:nickel cation binding"/>
    <property type="evidence" value="ECO:0007669"/>
    <property type="project" value="InterPro"/>
</dbReference>
<keyword evidence="5" id="KW-0560">Oxidoreductase</keyword>
<evidence type="ECO:0000313" key="8">
    <source>
        <dbReference type="Proteomes" id="UP000001784"/>
    </source>
</evidence>
<evidence type="ECO:0000313" key="7">
    <source>
        <dbReference type="EMBL" id="ABK19207.1"/>
    </source>
</evidence>
<accession>A0LP55</accession>
<feature type="binding site" evidence="6">
    <location>
        <position position="81"/>
    </location>
    <ligand>
        <name>Ni(2+)</name>
        <dbReference type="ChEBI" id="CHEBI:49786"/>
    </ligand>
</feature>
<dbReference type="Proteomes" id="UP000001784">
    <property type="component" value="Chromosome"/>
</dbReference>